<keyword evidence="5" id="KW-0472">Membrane</keyword>
<dbReference type="PANTHER" id="PTHR34478:SF2">
    <property type="entry name" value="MEMBRANE PROTEIN"/>
    <property type="match status" value="1"/>
</dbReference>
<dbReference type="SUPFAM" id="SSF140478">
    <property type="entry name" value="LemA-like"/>
    <property type="match status" value="1"/>
</dbReference>
<keyword evidence="4" id="KW-1133">Transmembrane helix</keyword>
<dbReference type="EMBL" id="CP032101">
    <property type="protein sequence ID" value="AXX88157.1"/>
    <property type="molecule type" value="Genomic_DNA"/>
</dbReference>
<evidence type="ECO:0000256" key="3">
    <source>
        <dbReference type="ARBA" id="ARBA00022692"/>
    </source>
</evidence>
<evidence type="ECO:0000313" key="8">
    <source>
        <dbReference type="Proteomes" id="UP000224740"/>
    </source>
</evidence>
<accession>A0A347TNH9</accession>
<evidence type="ECO:0000256" key="2">
    <source>
        <dbReference type="ARBA" id="ARBA00008854"/>
    </source>
</evidence>
<gene>
    <name evidence="6" type="ORF">AMRN_2456</name>
    <name evidence="7" type="ORF">CPH92_14145</name>
</gene>
<organism evidence="6 9">
    <name type="scientific">Malaciobacter marinus</name>
    <dbReference type="NCBI Taxonomy" id="505249"/>
    <lineage>
        <taxon>Bacteria</taxon>
        <taxon>Pseudomonadati</taxon>
        <taxon>Campylobacterota</taxon>
        <taxon>Epsilonproteobacteria</taxon>
        <taxon>Campylobacterales</taxon>
        <taxon>Arcobacteraceae</taxon>
        <taxon>Malaciobacter</taxon>
    </lineage>
</organism>
<comment type="subcellular location">
    <subcellularLocation>
        <location evidence="1">Membrane</location>
        <topology evidence="1">Single-pass membrane protein</topology>
    </subcellularLocation>
</comment>
<dbReference type="Pfam" id="PF04011">
    <property type="entry name" value="LemA"/>
    <property type="match status" value="1"/>
</dbReference>
<dbReference type="PANTHER" id="PTHR34478">
    <property type="entry name" value="PROTEIN LEMA"/>
    <property type="match status" value="1"/>
</dbReference>
<evidence type="ECO:0000256" key="5">
    <source>
        <dbReference type="ARBA" id="ARBA00023136"/>
    </source>
</evidence>
<evidence type="ECO:0000256" key="4">
    <source>
        <dbReference type="ARBA" id="ARBA00022989"/>
    </source>
</evidence>
<evidence type="ECO:0000313" key="6">
    <source>
        <dbReference type="EMBL" id="AXX88157.1"/>
    </source>
</evidence>
<evidence type="ECO:0000313" key="9">
    <source>
        <dbReference type="Proteomes" id="UP000264693"/>
    </source>
</evidence>
<dbReference type="GO" id="GO:0016020">
    <property type="term" value="C:membrane"/>
    <property type="evidence" value="ECO:0007669"/>
    <property type="project" value="UniProtKB-SubCell"/>
</dbReference>
<name>A0A347TNH9_9BACT</name>
<dbReference type="RefSeq" id="WP_099312774.1">
    <property type="nucleotide sequence ID" value="NZ_CP032101.1"/>
</dbReference>
<dbReference type="EMBL" id="NXAO01000129">
    <property type="protein sequence ID" value="PHO14017.1"/>
    <property type="molecule type" value="Genomic_DNA"/>
</dbReference>
<reference evidence="6 9" key="3">
    <citation type="submission" date="2018-08" db="EMBL/GenBank/DDBJ databases">
        <title>Complete genome of the Arcobacter marinus type strain JCM 15502.</title>
        <authorList>
            <person name="Miller W.G."/>
            <person name="Yee E."/>
            <person name="Huynh S."/>
            <person name="Parker C.T."/>
        </authorList>
    </citation>
    <scope>NUCLEOTIDE SEQUENCE [LARGE SCALE GENOMIC DNA]</scope>
    <source>
        <strain evidence="6 9">JCM 15502</strain>
    </source>
</reference>
<keyword evidence="3" id="KW-0812">Transmembrane</keyword>
<reference evidence="7" key="2">
    <citation type="submission" date="2017-09" db="EMBL/GenBank/DDBJ databases">
        <authorList>
            <person name="Perez-Cataluna A."/>
            <person name="Figueras M.J."/>
            <person name="Salas-Masso N."/>
        </authorList>
    </citation>
    <scope>NUCLEOTIDE SEQUENCE</scope>
    <source>
        <strain evidence="7">CECT 7727</strain>
    </source>
</reference>
<evidence type="ECO:0000313" key="7">
    <source>
        <dbReference type="EMBL" id="PHO14017.1"/>
    </source>
</evidence>
<dbReference type="Proteomes" id="UP000264693">
    <property type="component" value="Chromosome"/>
</dbReference>
<dbReference type="KEGG" id="amar:AMRN_2456"/>
<dbReference type="InterPro" id="IPR007156">
    <property type="entry name" value="MamQ_LemA"/>
</dbReference>
<dbReference type="InterPro" id="IPR023353">
    <property type="entry name" value="LemA-like_dom_sf"/>
</dbReference>
<dbReference type="AlphaFoldDB" id="A0A347TNH9"/>
<dbReference type="Proteomes" id="UP000224740">
    <property type="component" value="Unassembled WGS sequence"/>
</dbReference>
<comment type="similarity">
    <text evidence="2">Belongs to the LemA family.</text>
</comment>
<protein>
    <submittedName>
        <fullName evidence="6">LemA family protein</fullName>
    </submittedName>
</protein>
<keyword evidence="8" id="KW-1185">Reference proteome</keyword>
<sequence length="191" mass="22687">MSLFFYTIIFVIGLILYRSYSNIISNKNFGDAAYANIDVQLKKRYDLIPNILTIAKKYMDHEKNVLVDITNIRTKLERNYKENDNNKNIQERFKLEDELDLKMKELNISLENYPDLYSHKLLIEAQQSYSEVERNISAARRNYNQSIAYLKNSIEIYPGKFINDAFLKVKSKPMFEIKDEEKKEIKAEDYL</sequence>
<evidence type="ECO:0000256" key="1">
    <source>
        <dbReference type="ARBA" id="ARBA00004167"/>
    </source>
</evidence>
<proteinExistence type="inferred from homology"/>
<dbReference type="Gene3D" id="1.20.1440.20">
    <property type="entry name" value="LemA-like domain"/>
    <property type="match status" value="1"/>
</dbReference>
<reference evidence="8" key="1">
    <citation type="submission" date="2017-09" db="EMBL/GenBank/DDBJ databases">
        <title>Arcobacter canalis sp. nov., a new species isolated from a water canal contaminated with urban sewage.</title>
        <authorList>
            <person name="Perez-Cataluna A."/>
            <person name="Salas-Masso N."/>
            <person name="Figueras M.J."/>
        </authorList>
    </citation>
    <scope>NUCLEOTIDE SEQUENCE [LARGE SCALE GENOMIC DNA]</scope>
    <source>
        <strain evidence="8">CECT 7727</strain>
    </source>
</reference>